<organism evidence="1">
    <name type="scientific">Lepeophtheirus salmonis</name>
    <name type="common">Salmon louse</name>
    <name type="synonym">Caligus salmonis</name>
    <dbReference type="NCBI Taxonomy" id="72036"/>
    <lineage>
        <taxon>Eukaryota</taxon>
        <taxon>Metazoa</taxon>
        <taxon>Ecdysozoa</taxon>
        <taxon>Arthropoda</taxon>
        <taxon>Crustacea</taxon>
        <taxon>Multicrustacea</taxon>
        <taxon>Hexanauplia</taxon>
        <taxon>Copepoda</taxon>
        <taxon>Siphonostomatoida</taxon>
        <taxon>Caligidae</taxon>
        <taxon>Lepeophtheirus</taxon>
    </lineage>
</organism>
<reference evidence="1" key="1">
    <citation type="submission" date="2014-05" db="EMBL/GenBank/DDBJ databases">
        <authorList>
            <person name="Chronopoulou M."/>
        </authorList>
    </citation>
    <scope>NUCLEOTIDE SEQUENCE</scope>
    <source>
        <tissue evidence="1">Whole organism</tissue>
    </source>
</reference>
<proteinExistence type="predicted"/>
<dbReference type="AlphaFoldDB" id="A0A0K2UD21"/>
<sequence>MITKIEKLISSNFLYINKLKLANFALFTINKDSGRLIYTMDLVYKCYMRSKIMMIFKLIELIA</sequence>
<accession>A0A0K2UD21</accession>
<evidence type="ECO:0000313" key="1">
    <source>
        <dbReference type="EMBL" id="CDW35930.1"/>
    </source>
</evidence>
<name>A0A0K2UD21_LEPSM</name>
<dbReference type="EMBL" id="HACA01018569">
    <property type="protein sequence ID" value="CDW35930.1"/>
    <property type="molecule type" value="Transcribed_RNA"/>
</dbReference>
<protein>
    <submittedName>
        <fullName evidence="1">Uncharacterized protein</fullName>
    </submittedName>
</protein>